<evidence type="ECO:0000313" key="2">
    <source>
        <dbReference type="EMBL" id="CAD8865177.1"/>
    </source>
</evidence>
<accession>A0A7S1FGS2</accession>
<feature type="coiled-coil region" evidence="1">
    <location>
        <begin position="97"/>
        <end position="131"/>
    </location>
</feature>
<evidence type="ECO:0000256" key="1">
    <source>
        <dbReference type="SAM" id="Coils"/>
    </source>
</evidence>
<gene>
    <name evidence="2" type="ORF">NSCI0253_LOCUS39532</name>
</gene>
<dbReference type="EMBL" id="HBFQ01055681">
    <property type="protein sequence ID" value="CAD8865177.1"/>
    <property type="molecule type" value="Transcribed_RNA"/>
</dbReference>
<organism evidence="2">
    <name type="scientific">Noctiluca scintillans</name>
    <name type="common">Sea sparkle</name>
    <name type="synonym">Red tide dinoflagellate</name>
    <dbReference type="NCBI Taxonomy" id="2966"/>
    <lineage>
        <taxon>Eukaryota</taxon>
        <taxon>Sar</taxon>
        <taxon>Alveolata</taxon>
        <taxon>Dinophyceae</taxon>
        <taxon>Noctilucales</taxon>
        <taxon>Noctilucaceae</taxon>
        <taxon>Noctiluca</taxon>
    </lineage>
</organism>
<name>A0A7S1FGS2_NOCSC</name>
<proteinExistence type="predicted"/>
<dbReference type="AlphaFoldDB" id="A0A7S1FGS2"/>
<protein>
    <submittedName>
        <fullName evidence="2">Uncharacterized protein</fullName>
    </submittedName>
</protein>
<keyword evidence="1" id="KW-0175">Coiled coil</keyword>
<reference evidence="2" key="1">
    <citation type="submission" date="2021-01" db="EMBL/GenBank/DDBJ databases">
        <authorList>
            <person name="Corre E."/>
            <person name="Pelletier E."/>
            <person name="Niang G."/>
            <person name="Scheremetjew M."/>
            <person name="Finn R."/>
            <person name="Kale V."/>
            <person name="Holt S."/>
            <person name="Cochrane G."/>
            <person name="Meng A."/>
            <person name="Brown T."/>
            <person name="Cohen L."/>
        </authorList>
    </citation>
    <scope>NUCLEOTIDE SEQUENCE</scope>
</reference>
<sequence>MKFVNMKPTLAAVAAFVSLPHVHVMGVQLKVRDSESANPIRHVVTMLQKLAADVEAEGRSEQGNYKKFQCYCKTTGAELETSIAGSDVKVPDLSRKIELAISDASSLAAEIKQAREDLAAARDTLAGALALRDKEKVENGKQLEELTGFVQALEQARDAVSKGLTGNFLQAKVGTTLRQAVSNDGSVSDYDRQLVMSFLEGGKMAAEFSPGTSEIIGILKQMLDDFRGQLEELKTQEASQGSTFENMAKAKNQEIDVLLASLEIKTKQEGDLRVSVVNMKNELTETEQALIESKKLAETVAADCSKKESEWAQRQKLRNEELVAIHETIKILNDDDALDTFRKALPSPSLLQTTPRLAARLGHLVHALDRLDEPTFKFLSLLVMGKKFDFSKVIHMIDNMLDLLGKEMRSDELERDQCHEQITYQEDEHMKLKKTVEDNRALMGSLADQIDSMTAAVAALRSDIDQLDATVKDATVLRKSQAAENAESMSNNRAAAELLAFARAKLAEFFSHVSPHTEKHSELSTSSDLTRALISLVQVDVPTKPETWTGDYQAHGGYHQVDTLMLRLISDLQLDLAEVKGEEESLQKAYELMMTSAGKTRAAKAQEIQATENAIADNTVEKVQAETDAIDQGKQLHATETFLSELHMTCDWLLQNFDLRRDAFRDEIAALQQAKEVLTISDMSA</sequence>